<keyword evidence="1" id="KW-0378">Hydrolase</keyword>
<dbReference type="InterPro" id="IPR021109">
    <property type="entry name" value="Peptidase_aspartic_dom_sf"/>
</dbReference>
<organism evidence="3 4">
    <name type="scientific">Cymbomonas tetramitiformis</name>
    <dbReference type="NCBI Taxonomy" id="36881"/>
    <lineage>
        <taxon>Eukaryota</taxon>
        <taxon>Viridiplantae</taxon>
        <taxon>Chlorophyta</taxon>
        <taxon>Pyramimonadophyceae</taxon>
        <taxon>Pyramimonadales</taxon>
        <taxon>Pyramimonadaceae</taxon>
        <taxon>Cymbomonas</taxon>
    </lineage>
</organism>
<dbReference type="PROSITE" id="PS50175">
    <property type="entry name" value="ASP_PROT_RETROV"/>
    <property type="match status" value="1"/>
</dbReference>
<keyword evidence="4" id="KW-1185">Reference proteome</keyword>
<accession>A0AAE0GPU8</accession>
<reference evidence="3 4" key="1">
    <citation type="journal article" date="2015" name="Genome Biol. Evol.">
        <title>Comparative Genomics of a Bacterivorous Green Alga Reveals Evolutionary Causalities and Consequences of Phago-Mixotrophic Mode of Nutrition.</title>
        <authorList>
            <person name="Burns J.A."/>
            <person name="Paasch A."/>
            <person name="Narechania A."/>
            <person name="Kim E."/>
        </authorList>
    </citation>
    <scope>NUCLEOTIDE SEQUENCE [LARGE SCALE GENOMIC DNA]</scope>
    <source>
        <strain evidence="3 4">PLY_AMNH</strain>
    </source>
</reference>
<dbReference type="AlphaFoldDB" id="A0AAE0GPU8"/>
<feature type="domain" description="Peptidase A2" evidence="2">
    <location>
        <begin position="303"/>
        <end position="399"/>
    </location>
</feature>
<dbReference type="Proteomes" id="UP001190700">
    <property type="component" value="Unassembled WGS sequence"/>
</dbReference>
<dbReference type="EMBL" id="LGRX02003681">
    <property type="protein sequence ID" value="KAK3281843.1"/>
    <property type="molecule type" value="Genomic_DNA"/>
</dbReference>
<protein>
    <recommendedName>
        <fullName evidence="2">Peptidase A2 domain-containing protein</fullName>
    </recommendedName>
</protein>
<evidence type="ECO:0000256" key="1">
    <source>
        <dbReference type="ARBA" id="ARBA00022801"/>
    </source>
</evidence>
<name>A0AAE0GPU8_9CHLO</name>
<dbReference type="InterPro" id="IPR001995">
    <property type="entry name" value="Peptidase_A2_cat"/>
</dbReference>
<comment type="caution">
    <text evidence="3">The sequence shown here is derived from an EMBL/GenBank/DDBJ whole genome shotgun (WGS) entry which is preliminary data.</text>
</comment>
<sequence length="417" mass="43694">MVCSFSIPISIRGCEPSTKSACVFKVNSLSRKATLRPCPRQRRLQCAASQNSLEELQQELRPLRARELKQRLNDLGVDSSECFDKEALLAKLSSALLDSAKSSSAGTTAGAVPLCAPLFWTQAASMFSGVRTQQGDYCGLTVRLPGLNSGDLNLIIDTASSVTILTPQVAKALNAPRTNVVGSGIAGTGQLGGTFQVSLGQVQLHPSGATVVPEETAVVMELPTAPGTSGILGLTFLNQMGALVFTWGQRPGRVDFYARAMLDDAAWRSITAGLHEVPLMGIVNGLLCVEVMVDTASGNPTSMMALLDTGAAFSVMNQAGANACKVPTAVAGSGVEPMWVVGADGNPMQMAVSDGAVTIGLQKAPNVAFEVDMLVGDLPAFASLGLGGSQPSIILGLDALLQRERLVLSTLYRRMWL</sequence>
<dbReference type="InterPro" id="IPR001969">
    <property type="entry name" value="Aspartic_peptidase_AS"/>
</dbReference>
<dbReference type="GO" id="GO:0004190">
    <property type="term" value="F:aspartic-type endopeptidase activity"/>
    <property type="evidence" value="ECO:0007669"/>
    <property type="project" value="InterPro"/>
</dbReference>
<proteinExistence type="predicted"/>
<dbReference type="GO" id="GO:0006508">
    <property type="term" value="P:proteolysis"/>
    <property type="evidence" value="ECO:0007669"/>
    <property type="project" value="InterPro"/>
</dbReference>
<dbReference type="PROSITE" id="PS00141">
    <property type="entry name" value="ASP_PROTEASE"/>
    <property type="match status" value="1"/>
</dbReference>
<gene>
    <name evidence="3" type="ORF">CYMTET_10387</name>
</gene>
<evidence type="ECO:0000259" key="2">
    <source>
        <dbReference type="PROSITE" id="PS50175"/>
    </source>
</evidence>
<evidence type="ECO:0000313" key="4">
    <source>
        <dbReference type="Proteomes" id="UP001190700"/>
    </source>
</evidence>
<dbReference type="SUPFAM" id="SSF50630">
    <property type="entry name" value="Acid proteases"/>
    <property type="match status" value="2"/>
</dbReference>
<dbReference type="Gene3D" id="2.40.70.10">
    <property type="entry name" value="Acid Proteases"/>
    <property type="match status" value="2"/>
</dbReference>
<evidence type="ECO:0000313" key="3">
    <source>
        <dbReference type="EMBL" id="KAK3281843.1"/>
    </source>
</evidence>